<dbReference type="RefSeq" id="WP_177213072.1">
    <property type="nucleotide sequence ID" value="NZ_FORH01000002.1"/>
</dbReference>
<dbReference type="CDD" id="cd03801">
    <property type="entry name" value="GT4_PimA-like"/>
    <property type="match status" value="1"/>
</dbReference>
<dbReference type="Proteomes" id="UP000199630">
    <property type="component" value="Unassembled WGS sequence"/>
</dbReference>
<dbReference type="Pfam" id="PF13692">
    <property type="entry name" value="Glyco_trans_1_4"/>
    <property type="match status" value="1"/>
</dbReference>
<evidence type="ECO:0000313" key="1">
    <source>
        <dbReference type="EMBL" id="SFJ22862.1"/>
    </source>
</evidence>
<name>A0A1I3PMX6_9RHOB</name>
<gene>
    <name evidence="1" type="ORF">SAMN04487991_1736</name>
</gene>
<reference evidence="2" key="1">
    <citation type="submission" date="2016-10" db="EMBL/GenBank/DDBJ databases">
        <authorList>
            <person name="Varghese N."/>
            <person name="Submissions S."/>
        </authorList>
    </citation>
    <scope>NUCLEOTIDE SEQUENCE [LARGE SCALE GENOMIC DNA]</scope>
    <source>
        <strain evidence="2">DSM 26471</strain>
    </source>
</reference>
<evidence type="ECO:0000313" key="2">
    <source>
        <dbReference type="Proteomes" id="UP000199630"/>
    </source>
</evidence>
<organism evidence="1 2">
    <name type="scientific">Celeribacter neptunius</name>
    <dbReference type="NCBI Taxonomy" id="588602"/>
    <lineage>
        <taxon>Bacteria</taxon>
        <taxon>Pseudomonadati</taxon>
        <taxon>Pseudomonadota</taxon>
        <taxon>Alphaproteobacteria</taxon>
        <taxon>Rhodobacterales</taxon>
        <taxon>Roseobacteraceae</taxon>
        <taxon>Celeribacter</taxon>
    </lineage>
</organism>
<dbReference type="SUPFAM" id="SSF53756">
    <property type="entry name" value="UDP-Glycosyltransferase/glycogen phosphorylase"/>
    <property type="match status" value="1"/>
</dbReference>
<sequence>MGGMETYSEKLSDRLRAYGEVEVIALPGHADGSTPGAWELLRFGAKTAFSLLSSAHPAPVTHVADMASWPLALAARLRKPSARRVLSAHGTDVSFAARDGLLGKLYRLYLKLGARLLGPVTVIANSGATARAAEALGFRDTVIVPLAAEIASQMDGSAAAPNQTILFSGRLIPLKGFRWFAENVLPRLPETMEVEVAGTIWDAGEGAALETPRVRFLGRLEQAVLHRHMAAAMCVIIPNVDQGNGSFEGFGLVAVETAVAGGVVVAAGHGGLKDAVKDGETGFLLAPGQADQWVAKIEEIAAWSPERRAEFIEKARHVASSYYNWDRVARDTARHYIGETAET</sequence>
<dbReference type="STRING" id="588602.SAMN04487991_1736"/>
<keyword evidence="1" id="KW-0808">Transferase</keyword>
<dbReference type="EMBL" id="FORH01000002">
    <property type="protein sequence ID" value="SFJ22862.1"/>
    <property type="molecule type" value="Genomic_DNA"/>
</dbReference>
<dbReference type="GO" id="GO:0016757">
    <property type="term" value="F:glycosyltransferase activity"/>
    <property type="evidence" value="ECO:0007669"/>
    <property type="project" value="TreeGrafter"/>
</dbReference>
<proteinExistence type="predicted"/>
<protein>
    <submittedName>
        <fullName evidence="1">Glycosyltransferase involved in cell wall bisynthesis</fullName>
    </submittedName>
</protein>
<accession>A0A1I3PMX6</accession>
<dbReference type="Gene3D" id="3.40.50.2000">
    <property type="entry name" value="Glycogen Phosphorylase B"/>
    <property type="match status" value="2"/>
</dbReference>
<dbReference type="PANTHER" id="PTHR45947">
    <property type="entry name" value="SULFOQUINOVOSYL TRANSFERASE SQD2"/>
    <property type="match status" value="1"/>
</dbReference>
<dbReference type="InterPro" id="IPR050194">
    <property type="entry name" value="Glycosyltransferase_grp1"/>
</dbReference>
<dbReference type="PANTHER" id="PTHR45947:SF3">
    <property type="entry name" value="SULFOQUINOVOSYL TRANSFERASE SQD2"/>
    <property type="match status" value="1"/>
</dbReference>
<keyword evidence="2" id="KW-1185">Reference proteome</keyword>
<dbReference type="AlphaFoldDB" id="A0A1I3PMX6"/>